<dbReference type="SUPFAM" id="SSF89550">
    <property type="entry name" value="PHP domain-like"/>
    <property type="match status" value="1"/>
</dbReference>
<dbReference type="Gene3D" id="3.20.20.140">
    <property type="entry name" value="Metal-dependent hydrolases"/>
    <property type="match status" value="1"/>
</dbReference>
<dbReference type="OrthoDB" id="9808747at2"/>
<reference evidence="1 2" key="1">
    <citation type="submission" date="2018-05" db="EMBL/GenBank/DDBJ databases">
        <title>Acuticoccus sediminis sp. nov., isolated from deep-sea sediment of Indian Ocean.</title>
        <authorList>
            <person name="Liu X."/>
            <person name="Lai Q."/>
            <person name="Du Y."/>
            <person name="Sun F."/>
            <person name="Zhang X."/>
            <person name="Wang S."/>
            <person name="Shao Z."/>
        </authorList>
    </citation>
    <scope>NUCLEOTIDE SEQUENCE [LARGE SCALE GENOMIC DNA]</scope>
    <source>
        <strain evidence="1 2">PTG4-2</strain>
    </source>
</reference>
<sequence length="305" mass="32729">MPSGLDAFTSEGRFFRGNVHTHSTRSDGVRDPSDVCAFYREAGYDFLCLSDHFLSRFGFPITDTRGERTNRFTTLLGAEVHAPANSHGDIWHVLAVGLPEDFAPTAPEETGVALAARCHAAGAFVGIAHPQWSSLTIEDGRAMAGHAHAVEIYNTSSALETGRGDGVSFWDALINEGYRHLSGYATDDAHFKVADHGHAWMMVKAPANEPEALLAAMKAGHYYASTGPVIHALSIEDGEAVVETSEVGHIAAVGRGCRGVTVSSPRHGGMVTRARLPLRAFAGDWVRIVAVGHDGRTAWTNPVYL</sequence>
<keyword evidence="1" id="KW-0808">Transferase</keyword>
<protein>
    <submittedName>
        <fullName evidence="1">Phosphotransferase</fullName>
    </submittedName>
</protein>
<gene>
    <name evidence="1" type="ORF">DLJ53_23530</name>
</gene>
<keyword evidence="2" id="KW-1185">Reference proteome</keyword>
<dbReference type="EMBL" id="QHHQ01000005">
    <property type="protein sequence ID" value="RAH99486.1"/>
    <property type="molecule type" value="Genomic_DNA"/>
</dbReference>
<proteinExistence type="predicted"/>
<dbReference type="AlphaFoldDB" id="A0A8B2NV20"/>
<dbReference type="GO" id="GO:0016740">
    <property type="term" value="F:transferase activity"/>
    <property type="evidence" value="ECO:0007669"/>
    <property type="project" value="UniProtKB-KW"/>
</dbReference>
<dbReference type="InterPro" id="IPR052018">
    <property type="entry name" value="PHP_domain"/>
</dbReference>
<organism evidence="1 2">
    <name type="scientific">Acuticoccus sediminis</name>
    <dbReference type="NCBI Taxonomy" id="2184697"/>
    <lineage>
        <taxon>Bacteria</taxon>
        <taxon>Pseudomonadati</taxon>
        <taxon>Pseudomonadota</taxon>
        <taxon>Alphaproteobacteria</taxon>
        <taxon>Hyphomicrobiales</taxon>
        <taxon>Amorphaceae</taxon>
        <taxon>Acuticoccus</taxon>
    </lineage>
</organism>
<dbReference type="NCBIfam" id="NF038032">
    <property type="entry name" value="CehA_McbA_metalo"/>
    <property type="match status" value="1"/>
</dbReference>
<dbReference type="GO" id="GO:0035312">
    <property type="term" value="F:5'-3' DNA exonuclease activity"/>
    <property type="evidence" value="ECO:0007669"/>
    <property type="project" value="TreeGrafter"/>
</dbReference>
<name>A0A8B2NV20_9HYPH</name>
<evidence type="ECO:0000313" key="1">
    <source>
        <dbReference type="EMBL" id="RAH99486.1"/>
    </source>
</evidence>
<dbReference type="RefSeq" id="WP_111349735.1">
    <property type="nucleotide sequence ID" value="NZ_QHHQ01000005.1"/>
</dbReference>
<dbReference type="GO" id="GO:0004534">
    <property type="term" value="F:5'-3' RNA exonuclease activity"/>
    <property type="evidence" value="ECO:0007669"/>
    <property type="project" value="TreeGrafter"/>
</dbReference>
<dbReference type="InterPro" id="IPR016195">
    <property type="entry name" value="Pol/histidinol_Pase-like"/>
</dbReference>
<accession>A0A8B2NV20</accession>
<evidence type="ECO:0000313" key="2">
    <source>
        <dbReference type="Proteomes" id="UP000249590"/>
    </source>
</evidence>
<dbReference type="Proteomes" id="UP000249590">
    <property type="component" value="Unassembled WGS sequence"/>
</dbReference>
<comment type="caution">
    <text evidence="1">The sequence shown here is derived from an EMBL/GenBank/DDBJ whole genome shotgun (WGS) entry which is preliminary data.</text>
</comment>
<dbReference type="PANTHER" id="PTHR42924">
    <property type="entry name" value="EXONUCLEASE"/>
    <property type="match status" value="1"/>
</dbReference>
<dbReference type="PANTHER" id="PTHR42924:SF3">
    <property type="entry name" value="POLYMERASE_HISTIDINOL PHOSPHATASE N-TERMINAL DOMAIN-CONTAINING PROTEIN"/>
    <property type="match status" value="1"/>
</dbReference>